<sequence length="102" mass="10690">MMRFYVSALIAGLAATVLVFGFMGDAVGIDSMVLAFAVLVISGVFAWAHFDGGAVAGGTADNSGFHGETSRDDAAVYHPIQAGRATEFDLCKNDPFHHQGPQ</sequence>
<reference evidence="2" key="1">
    <citation type="submission" date="2023-02" db="EMBL/GenBank/DDBJ databases">
        <title>Description of Herbaspirillum huttiense subsp. nephrolepsisexaltata and Herbaspirillum huttiense subsp. lycopersicon.</title>
        <authorList>
            <person name="Poudel M."/>
            <person name="Sharma A."/>
            <person name="Goss E."/>
            <person name="Tapia J.H."/>
            <person name="Harmon C.M."/>
            <person name="Jones J.B."/>
        </authorList>
    </citation>
    <scope>NUCLEOTIDE SEQUENCE</scope>
    <source>
        <strain evidence="2">NC40101</strain>
    </source>
</reference>
<dbReference type="EMBL" id="JAVRAA010000005">
    <property type="protein sequence ID" value="MDT0337429.1"/>
    <property type="molecule type" value="Genomic_DNA"/>
</dbReference>
<feature type="transmembrane region" description="Helical" evidence="1">
    <location>
        <begin position="31"/>
        <end position="50"/>
    </location>
</feature>
<protein>
    <submittedName>
        <fullName evidence="2">Uncharacterized protein</fullName>
    </submittedName>
</protein>
<keyword evidence="1" id="KW-0472">Membrane</keyword>
<gene>
    <name evidence="2" type="ORF">RJN63_11365</name>
</gene>
<dbReference type="RefSeq" id="WP_284076897.1">
    <property type="nucleotide sequence ID" value="NZ_JAVLSM010000007.1"/>
</dbReference>
<proteinExistence type="predicted"/>
<keyword evidence="1" id="KW-0812">Transmembrane</keyword>
<evidence type="ECO:0000256" key="1">
    <source>
        <dbReference type="SAM" id="Phobius"/>
    </source>
</evidence>
<organism evidence="2">
    <name type="scientific">Herbaspirillum huttiense subsp. nephrolepidis</name>
    <dbReference type="NCBI Taxonomy" id="3075126"/>
    <lineage>
        <taxon>Bacteria</taxon>
        <taxon>Pseudomonadati</taxon>
        <taxon>Pseudomonadota</taxon>
        <taxon>Betaproteobacteria</taxon>
        <taxon>Burkholderiales</taxon>
        <taxon>Oxalobacteraceae</taxon>
        <taxon>Herbaspirillum</taxon>
    </lineage>
</organism>
<name>A0AAE4G843_9BURK</name>
<dbReference type="AlphaFoldDB" id="A0AAE4G843"/>
<comment type="caution">
    <text evidence="2">The sequence shown here is derived from an EMBL/GenBank/DDBJ whole genome shotgun (WGS) entry which is preliminary data.</text>
</comment>
<accession>A0AAE4G843</accession>
<keyword evidence="1" id="KW-1133">Transmembrane helix</keyword>
<evidence type="ECO:0000313" key="2">
    <source>
        <dbReference type="EMBL" id="MDT0337429.1"/>
    </source>
</evidence>